<name>A0A1X7HAX2_9BACL</name>
<gene>
    <name evidence="1" type="ORF">SAMN05661091_2138</name>
</gene>
<sequence length="278" mass="31562">MKCSSASQEQRTGGRLKSLDSYFYECKQSGEQPVSSIKQNFTCRYAYGRAAETVMLSEKGQDYMAFAIDGGVCSFVLCDGVGLSYRGDFASRFLGRGLLAWLRNGSELSQHHLERELQALATASSQESDRFEVKDNTPQLLKEVLQEKQRLGSEAMYICGRIEQPGRFQRKGKLWLAWQGDSRLRLFNQHMEMSSRFGDNFRTAERWSTRSGPIGGKPHVYECRLDDLTGYRLLMYSDGLNDLDPICDWVPDDQVQVLMNALHTGGLEDDASFLEIVW</sequence>
<dbReference type="AlphaFoldDB" id="A0A1X7HAX2"/>
<protein>
    <submittedName>
        <fullName evidence="1">Serine/threonine protein phosphatase PrpC</fullName>
    </submittedName>
</protein>
<dbReference type="Gene3D" id="3.60.40.10">
    <property type="entry name" value="PPM-type phosphatase domain"/>
    <property type="match status" value="1"/>
</dbReference>
<evidence type="ECO:0000313" key="2">
    <source>
        <dbReference type="Proteomes" id="UP000192940"/>
    </source>
</evidence>
<evidence type="ECO:0000313" key="1">
    <source>
        <dbReference type="EMBL" id="SMF82247.1"/>
    </source>
</evidence>
<dbReference type="EMBL" id="LT840184">
    <property type="protein sequence ID" value="SMF82247.1"/>
    <property type="molecule type" value="Genomic_DNA"/>
</dbReference>
<proteinExistence type="predicted"/>
<accession>A0A1X7HAX2</accession>
<dbReference type="SUPFAM" id="SSF81606">
    <property type="entry name" value="PP2C-like"/>
    <property type="match status" value="1"/>
</dbReference>
<keyword evidence="2" id="KW-1185">Reference proteome</keyword>
<dbReference type="STRING" id="1313296.SAMN05661091_2138"/>
<dbReference type="InterPro" id="IPR036457">
    <property type="entry name" value="PPM-type-like_dom_sf"/>
</dbReference>
<reference evidence="1 2" key="1">
    <citation type="submission" date="2017-04" db="EMBL/GenBank/DDBJ databases">
        <authorList>
            <person name="Afonso C.L."/>
            <person name="Miller P.J."/>
            <person name="Scott M.A."/>
            <person name="Spackman E."/>
            <person name="Goraichik I."/>
            <person name="Dimitrov K.M."/>
            <person name="Suarez D.L."/>
            <person name="Swayne D.E."/>
        </authorList>
    </citation>
    <scope>NUCLEOTIDE SEQUENCE [LARGE SCALE GENOMIC DNA]</scope>
    <source>
        <strain evidence="1 2">N3/975</strain>
    </source>
</reference>
<dbReference type="Proteomes" id="UP000192940">
    <property type="component" value="Chromosome I"/>
</dbReference>
<organism evidence="1 2">
    <name type="scientific">Paenibacillus uliginis N3/975</name>
    <dbReference type="NCBI Taxonomy" id="1313296"/>
    <lineage>
        <taxon>Bacteria</taxon>
        <taxon>Bacillati</taxon>
        <taxon>Bacillota</taxon>
        <taxon>Bacilli</taxon>
        <taxon>Bacillales</taxon>
        <taxon>Paenibacillaceae</taxon>
        <taxon>Paenibacillus</taxon>
    </lineage>
</organism>